<dbReference type="InterPro" id="IPR017946">
    <property type="entry name" value="PLC-like_Pdiesterase_TIM-brl"/>
</dbReference>
<sequence>MWRRTRTGRWNRCGAGSWRTRAWADRRGRGAGPRPRQRPCCAGVLAPCAAWACTSRPKFSCPREVDVRTTSGSASRPRPRSAFPSGSRGRRWAASVAALAAAVALSSAAPAPQPAKTRSAADGLRVTQIQAMATHNSYHREAPFAEQQLMAQHDPDFRTLLYSHASLPVQFSRQQARGIELDVFPDPDGGLYADPLIRKGAGLPPQDDPDLSEPGFKVMHWADFDYHSSCVTLRRCLTQVKKWSERRPGHVPVPVLLELKETDPEMEARGGAKSPPWDTGMLDALDAEIRTVFPDEATVTADDIRRPGETLEESVRKHGWPRLSAARGKVMFLMDNDDQKLQDAYRAGGRESLQGRVLFTDSEPGRPDAAFMKVNDPTGPNKAVIQDLARQGYFVRTRSDVPLDQAAGGDTGMLRDALVSGAQMVSTDFPVPGLAARYGSDYVAELPRGSGPVRCNPVTAPGRECPGGRMER</sequence>
<dbReference type="InterPro" id="IPR032075">
    <property type="entry name" value="PI-PLC-C1"/>
</dbReference>
<evidence type="ECO:0000256" key="1">
    <source>
        <dbReference type="SAM" id="MobiDB-lite"/>
    </source>
</evidence>
<evidence type="ECO:0000313" key="2">
    <source>
        <dbReference type="EMBL" id="QPP09754.1"/>
    </source>
</evidence>
<reference evidence="3" key="1">
    <citation type="submission" date="2020-02" db="EMBL/GenBank/DDBJ databases">
        <title>Streptomyces sp. ASO4wet.</title>
        <authorList>
            <person name="Risdian C."/>
            <person name="Landwehr W."/>
            <person name="Schupp P."/>
            <person name="Wink J."/>
        </authorList>
    </citation>
    <scope>NUCLEOTIDE SEQUENCE [LARGE SCALE GENOMIC DNA]</scope>
    <source>
        <strain evidence="3">ASO4wet</strain>
    </source>
</reference>
<dbReference type="GO" id="GO:0008081">
    <property type="term" value="F:phosphoric diester hydrolase activity"/>
    <property type="evidence" value="ECO:0007669"/>
    <property type="project" value="InterPro"/>
</dbReference>
<organism evidence="2 3">
    <name type="scientific">Streptomyces bathyalis</name>
    <dbReference type="NCBI Taxonomy" id="2710756"/>
    <lineage>
        <taxon>Bacteria</taxon>
        <taxon>Bacillati</taxon>
        <taxon>Actinomycetota</taxon>
        <taxon>Actinomycetes</taxon>
        <taxon>Kitasatosporales</taxon>
        <taxon>Streptomycetaceae</taxon>
        <taxon>Streptomyces</taxon>
    </lineage>
</organism>
<dbReference type="Gene3D" id="3.20.20.190">
    <property type="entry name" value="Phosphatidylinositol (PI) phosphodiesterase"/>
    <property type="match status" value="1"/>
</dbReference>
<name>A0A7T1TBC9_9ACTN</name>
<feature type="region of interest" description="Disordered" evidence="1">
    <location>
        <begin position="64"/>
        <end position="87"/>
    </location>
</feature>
<feature type="compositionally biased region" description="Low complexity" evidence="1">
    <location>
        <begin position="71"/>
        <end position="87"/>
    </location>
</feature>
<dbReference type="SUPFAM" id="SSF51695">
    <property type="entry name" value="PLC-like phosphodiesterases"/>
    <property type="match status" value="1"/>
</dbReference>
<dbReference type="Pfam" id="PF16670">
    <property type="entry name" value="PI-PLC-C1"/>
    <property type="match status" value="1"/>
</dbReference>
<evidence type="ECO:0000313" key="3">
    <source>
        <dbReference type="Proteomes" id="UP000595046"/>
    </source>
</evidence>
<protein>
    <recommendedName>
        <fullName evidence="4">Calcium-dependent phosphoinositide phospholipase C</fullName>
    </recommendedName>
</protein>
<dbReference type="EMBL" id="CP048882">
    <property type="protein sequence ID" value="QPP09754.1"/>
    <property type="molecule type" value="Genomic_DNA"/>
</dbReference>
<dbReference type="AlphaFoldDB" id="A0A7T1TBC9"/>
<dbReference type="CDD" id="cd08589">
    <property type="entry name" value="PI-PLCc_SaPLC1_like"/>
    <property type="match status" value="1"/>
</dbReference>
<keyword evidence="3" id="KW-1185">Reference proteome</keyword>
<dbReference type="GO" id="GO:0006629">
    <property type="term" value="P:lipid metabolic process"/>
    <property type="evidence" value="ECO:0007669"/>
    <property type="project" value="InterPro"/>
</dbReference>
<gene>
    <name evidence="2" type="ORF">G4Z16_28815</name>
</gene>
<accession>A0A7T1TBC9</accession>
<proteinExistence type="predicted"/>
<dbReference type="Proteomes" id="UP000595046">
    <property type="component" value="Chromosome"/>
</dbReference>
<evidence type="ECO:0008006" key="4">
    <source>
        <dbReference type="Google" id="ProtNLM"/>
    </source>
</evidence>
<dbReference type="KEGG" id="sbat:G4Z16_28815"/>